<name>A0A6M3KEU3_9ZZZZ</name>
<reference evidence="1" key="1">
    <citation type="submission" date="2020-03" db="EMBL/GenBank/DDBJ databases">
        <title>The deep terrestrial virosphere.</title>
        <authorList>
            <person name="Holmfeldt K."/>
            <person name="Nilsson E."/>
            <person name="Simone D."/>
            <person name="Lopez-Fernandez M."/>
            <person name="Wu X."/>
            <person name="de Brujin I."/>
            <person name="Lundin D."/>
            <person name="Andersson A."/>
            <person name="Bertilsson S."/>
            <person name="Dopson M."/>
        </authorList>
    </citation>
    <scope>NUCLEOTIDE SEQUENCE</scope>
    <source>
        <strain evidence="1">MM415A00737</strain>
        <strain evidence="2">MM415B04050</strain>
    </source>
</reference>
<evidence type="ECO:0000313" key="2">
    <source>
        <dbReference type="EMBL" id="QJA93970.1"/>
    </source>
</evidence>
<proteinExistence type="predicted"/>
<dbReference type="EMBL" id="MT142419">
    <property type="protein sequence ID" value="QJA80382.1"/>
    <property type="molecule type" value="Genomic_DNA"/>
</dbReference>
<organism evidence="1">
    <name type="scientific">viral metagenome</name>
    <dbReference type="NCBI Taxonomy" id="1070528"/>
    <lineage>
        <taxon>unclassified sequences</taxon>
        <taxon>metagenomes</taxon>
        <taxon>organismal metagenomes</taxon>
    </lineage>
</organism>
<gene>
    <name evidence="1" type="ORF">MM415A00737_0020</name>
    <name evidence="2" type="ORF">MM415B04050_0005</name>
</gene>
<evidence type="ECO:0000313" key="1">
    <source>
        <dbReference type="EMBL" id="QJA80382.1"/>
    </source>
</evidence>
<sequence length="83" mass="9079">MLKFVSHALSLNKNAWAVWKTVVLLDNKLLAGTPPGPTEQGWGGYDDTKGRMPAPQAPLILKKEKQNGSETRCDCLAQQPVYG</sequence>
<dbReference type="EMBL" id="MT143192">
    <property type="protein sequence ID" value="QJA93970.1"/>
    <property type="molecule type" value="Genomic_DNA"/>
</dbReference>
<accession>A0A6M3KEU3</accession>
<dbReference type="AlphaFoldDB" id="A0A6M3KEU3"/>
<protein>
    <submittedName>
        <fullName evidence="1">Uncharacterized protein</fullName>
    </submittedName>
</protein>